<keyword evidence="1" id="KW-0812">Transmembrane</keyword>
<name>A0ABY4S8S5_AQUTE</name>
<gene>
    <name evidence="2" type="ORF">MW290_06020</name>
</gene>
<sequence length="223" mass="23860">MLRPFRTRPRLLVSLAIALAAGFLSDGIGGGRLNWTTQVLIGWNAGVWLYLASTALMMRRASHERMRDIAAAHAESAFAVVSTAVVAVVVTLAAIALELAGAPKGEASAAPRVALTLATLFGSWLLLATLFALAYASLFYRDRTRPGRGLGFPGEPAEGEDEDPPHYGDFLYFSFTIAATSQTSDVTVSDRQIRRWVLGQGVLAFMFNTVLLALAINTAAGLF</sequence>
<feature type="transmembrane region" description="Helical" evidence="1">
    <location>
        <begin position="201"/>
        <end position="222"/>
    </location>
</feature>
<dbReference type="InterPro" id="IPR009781">
    <property type="entry name" value="DUF1345"/>
</dbReference>
<organism evidence="2 3">
    <name type="scientific">Aquincola tertiaricarbonis</name>
    <dbReference type="NCBI Taxonomy" id="391953"/>
    <lineage>
        <taxon>Bacteria</taxon>
        <taxon>Pseudomonadati</taxon>
        <taxon>Pseudomonadota</taxon>
        <taxon>Betaproteobacteria</taxon>
        <taxon>Burkholderiales</taxon>
        <taxon>Sphaerotilaceae</taxon>
        <taxon>Aquincola</taxon>
    </lineage>
</organism>
<feature type="transmembrane region" description="Helical" evidence="1">
    <location>
        <begin position="77"/>
        <end position="97"/>
    </location>
</feature>
<evidence type="ECO:0000256" key="1">
    <source>
        <dbReference type="SAM" id="Phobius"/>
    </source>
</evidence>
<evidence type="ECO:0000313" key="2">
    <source>
        <dbReference type="EMBL" id="URI08133.1"/>
    </source>
</evidence>
<keyword evidence="1" id="KW-0472">Membrane</keyword>
<reference evidence="2" key="1">
    <citation type="submission" date="2022-05" db="EMBL/GenBank/DDBJ databases">
        <title>An RpoN-dependent PEP-CTERM gene is involved in floc formation of an Aquincola tertiaricarbonis strain.</title>
        <authorList>
            <person name="Qiu D."/>
            <person name="Xia M."/>
        </authorList>
    </citation>
    <scope>NUCLEOTIDE SEQUENCE</scope>
    <source>
        <strain evidence="2">RN12</strain>
    </source>
</reference>
<dbReference type="Pfam" id="PF07077">
    <property type="entry name" value="DUF1345"/>
    <property type="match status" value="1"/>
</dbReference>
<protein>
    <submittedName>
        <fullName evidence="2">DUF1345 domain-containing protein</fullName>
    </submittedName>
</protein>
<dbReference type="RefSeq" id="WP_250196354.1">
    <property type="nucleotide sequence ID" value="NZ_CP097635.1"/>
</dbReference>
<keyword evidence="3" id="KW-1185">Reference proteome</keyword>
<keyword evidence="1" id="KW-1133">Transmembrane helix</keyword>
<feature type="transmembrane region" description="Helical" evidence="1">
    <location>
        <begin position="117"/>
        <end position="140"/>
    </location>
</feature>
<dbReference type="EMBL" id="CP097635">
    <property type="protein sequence ID" value="URI08133.1"/>
    <property type="molecule type" value="Genomic_DNA"/>
</dbReference>
<proteinExistence type="predicted"/>
<accession>A0ABY4S8S5</accession>
<dbReference type="Proteomes" id="UP001056201">
    <property type="component" value="Chromosome 1"/>
</dbReference>
<evidence type="ECO:0000313" key="3">
    <source>
        <dbReference type="Proteomes" id="UP001056201"/>
    </source>
</evidence>
<feature type="transmembrane region" description="Helical" evidence="1">
    <location>
        <begin position="35"/>
        <end position="56"/>
    </location>
</feature>